<evidence type="ECO:0000313" key="1">
    <source>
        <dbReference type="EMBL" id="KRM01641.1"/>
    </source>
</evidence>
<dbReference type="PATRIC" id="fig|1423743.5.peg.1586"/>
<comment type="caution">
    <text evidence="1">The sequence shown here is derived from an EMBL/GenBank/DDBJ whole genome shotgun (WGS) entry which is preliminary data.</text>
</comment>
<accession>A0A0R1VEG8</accession>
<reference evidence="1 2" key="1">
    <citation type="journal article" date="2015" name="Genome Announc.">
        <title>Expanding the biotechnology potential of lactobacilli through comparative genomics of 213 strains and associated genera.</title>
        <authorList>
            <person name="Sun Z."/>
            <person name="Harris H.M."/>
            <person name="McCann A."/>
            <person name="Guo C."/>
            <person name="Argimon S."/>
            <person name="Zhang W."/>
            <person name="Yang X."/>
            <person name="Jeffery I.B."/>
            <person name="Cooney J.C."/>
            <person name="Kagawa T.F."/>
            <person name="Liu W."/>
            <person name="Song Y."/>
            <person name="Salvetti E."/>
            <person name="Wrobel A."/>
            <person name="Rasinkangas P."/>
            <person name="Parkhill J."/>
            <person name="Rea M.C."/>
            <person name="O'Sullivan O."/>
            <person name="Ritari J."/>
            <person name="Douillard F.P."/>
            <person name="Paul Ross R."/>
            <person name="Yang R."/>
            <person name="Briner A.E."/>
            <person name="Felis G.E."/>
            <person name="de Vos W.M."/>
            <person name="Barrangou R."/>
            <person name="Klaenhammer T.R."/>
            <person name="Caufield P.W."/>
            <person name="Cui Y."/>
            <person name="Zhang H."/>
            <person name="O'Toole P.W."/>
        </authorList>
    </citation>
    <scope>NUCLEOTIDE SEQUENCE [LARGE SCALE GENOMIC DNA]</scope>
    <source>
        <strain evidence="1 2">DSM 18382</strain>
    </source>
</reference>
<protein>
    <submittedName>
        <fullName evidence="1">Uncharacterized protein</fullName>
    </submittedName>
</protein>
<keyword evidence="2" id="KW-1185">Reference proteome</keyword>
<evidence type="ECO:0000313" key="2">
    <source>
        <dbReference type="Proteomes" id="UP000051966"/>
    </source>
</evidence>
<dbReference type="EMBL" id="AZFY01000149">
    <property type="protein sequence ID" value="KRM01641.1"/>
    <property type="molecule type" value="Genomic_DNA"/>
</dbReference>
<dbReference type="Proteomes" id="UP000051966">
    <property type="component" value="Unassembled WGS sequence"/>
</dbReference>
<gene>
    <name evidence="1" type="ORF">FD41_GL001529</name>
</gene>
<dbReference type="AlphaFoldDB" id="A0A0R1VEG8"/>
<dbReference type="OrthoDB" id="2329177at2"/>
<sequence>MHRALEDAAIEKEQHWRFIEDADYFIDRLRQKYGDLDFVTDVDDLRRLAEVYHVANLQQDLKNHIALEHML</sequence>
<proteinExistence type="predicted"/>
<organism evidence="1 2">
    <name type="scientific">Lentilactobacillus farraginis DSM 18382 = JCM 14108</name>
    <dbReference type="NCBI Taxonomy" id="1423743"/>
    <lineage>
        <taxon>Bacteria</taxon>
        <taxon>Bacillati</taxon>
        <taxon>Bacillota</taxon>
        <taxon>Bacilli</taxon>
        <taxon>Lactobacillales</taxon>
        <taxon>Lactobacillaceae</taxon>
        <taxon>Lentilactobacillus</taxon>
    </lineage>
</organism>
<name>A0A0R1VEG8_9LACO</name>